<dbReference type="InterPro" id="IPR049492">
    <property type="entry name" value="BD-FAE-like_dom"/>
</dbReference>
<dbReference type="PANTHER" id="PTHR48081:SF6">
    <property type="entry name" value="PEPTIDASE S9 PROLYL OLIGOPEPTIDASE CATALYTIC DOMAIN-CONTAINING PROTEIN"/>
    <property type="match status" value="1"/>
</dbReference>
<keyword evidence="1 4" id="KW-0378">Hydrolase</keyword>
<feature type="chain" id="PRO_5016940704" evidence="2">
    <location>
        <begin position="21"/>
        <end position="303"/>
    </location>
</feature>
<sequence>MIRTCLFALTLCVAAIPATAHGQGMTRVPAQVDEGAIPLIDPEAVGANTEIWTSIGTERWVRNVNHPTLLPVLPDPEKANGAAVIVVPGGAFQFVSIDNEGYPIAEWLAEQGVAAFVLKYRTMQTPVPEEELSEHIQRIFAPTPDMEPIDAMQGIPAAVEDAQAALRLVEAQSEDWGIDTDRIGMLGFSAGAITTMAVTLDESDAPKPDFIGHIYGPMTSVDVPADAPPLFTALAADDSLFGRQGFGLVDSWVAAGKPVELHFYENGGHGFGSYKRGSTADAWFDQFVGWMTARGLMALPEPE</sequence>
<dbReference type="RefSeq" id="WP_035554439.1">
    <property type="nucleotide sequence ID" value="NZ_AWFH01000056.1"/>
</dbReference>
<name>A0A356W7B0_9PROT</name>
<dbReference type="Proteomes" id="UP000263957">
    <property type="component" value="Unassembled WGS sequence"/>
</dbReference>
<organism evidence="4 5">
    <name type="scientific">Hyphomonas atlantica</name>
    <dbReference type="NCBI Taxonomy" id="1280948"/>
    <lineage>
        <taxon>Bacteria</taxon>
        <taxon>Pseudomonadati</taxon>
        <taxon>Pseudomonadota</taxon>
        <taxon>Alphaproteobacteria</taxon>
        <taxon>Hyphomonadales</taxon>
        <taxon>Hyphomonadaceae</taxon>
        <taxon>Hyphomonas</taxon>
    </lineage>
</organism>
<dbReference type="InterPro" id="IPR050300">
    <property type="entry name" value="GDXG_lipolytic_enzyme"/>
</dbReference>
<evidence type="ECO:0000259" key="3">
    <source>
        <dbReference type="Pfam" id="PF20434"/>
    </source>
</evidence>
<dbReference type="Gene3D" id="3.40.50.1820">
    <property type="entry name" value="alpha/beta hydrolase"/>
    <property type="match status" value="1"/>
</dbReference>
<comment type="caution">
    <text evidence="4">The sequence shown here is derived from an EMBL/GenBank/DDBJ whole genome shotgun (WGS) entry which is preliminary data.</text>
</comment>
<dbReference type="OrthoDB" id="9771666at2"/>
<dbReference type="AlphaFoldDB" id="A0A356W7B0"/>
<proteinExistence type="predicted"/>
<dbReference type="SUPFAM" id="SSF53474">
    <property type="entry name" value="alpha/beta-Hydrolases"/>
    <property type="match status" value="1"/>
</dbReference>
<feature type="domain" description="BD-FAE-like" evidence="3">
    <location>
        <begin position="154"/>
        <end position="195"/>
    </location>
</feature>
<dbReference type="EMBL" id="DOGS01000173">
    <property type="protein sequence ID" value="HBQ48918.1"/>
    <property type="molecule type" value="Genomic_DNA"/>
</dbReference>
<reference evidence="4 5" key="1">
    <citation type="journal article" date="2018" name="Nat. Biotechnol.">
        <title>A standardized bacterial taxonomy based on genome phylogeny substantially revises the tree of life.</title>
        <authorList>
            <person name="Parks D.H."/>
            <person name="Chuvochina M."/>
            <person name="Waite D.W."/>
            <person name="Rinke C."/>
            <person name="Skarshewski A."/>
            <person name="Chaumeil P.A."/>
            <person name="Hugenholtz P."/>
        </authorList>
    </citation>
    <scope>NUCLEOTIDE SEQUENCE [LARGE SCALE GENOMIC DNA]</scope>
    <source>
        <strain evidence="4">UBA10378</strain>
    </source>
</reference>
<dbReference type="Pfam" id="PF20434">
    <property type="entry name" value="BD-FAE"/>
    <property type="match status" value="1"/>
</dbReference>
<evidence type="ECO:0000256" key="2">
    <source>
        <dbReference type="SAM" id="SignalP"/>
    </source>
</evidence>
<evidence type="ECO:0000256" key="1">
    <source>
        <dbReference type="ARBA" id="ARBA00022801"/>
    </source>
</evidence>
<protein>
    <submittedName>
        <fullName evidence="4">Alpha/beta hydrolase</fullName>
    </submittedName>
</protein>
<feature type="signal peptide" evidence="2">
    <location>
        <begin position="1"/>
        <end position="20"/>
    </location>
</feature>
<dbReference type="InterPro" id="IPR029058">
    <property type="entry name" value="AB_hydrolase_fold"/>
</dbReference>
<dbReference type="GO" id="GO:0016787">
    <property type="term" value="F:hydrolase activity"/>
    <property type="evidence" value="ECO:0007669"/>
    <property type="project" value="UniProtKB-KW"/>
</dbReference>
<gene>
    <name evidence="4" type="ORF">DD728_08530</name>
</gene>
<accession>A0A356W7B0</accession>
<evidence type="ECO:0000313" key="4">
    <source>
        <dbReference type="EMBL" id="HBQ48918.1"/>
    </source>
</evidence>
<dbReference type="PANTHER" id="PTHR48081">
    <property type="entry name" value="AB HYDROLASE SUPERFAMILY PROTEIN C4A8.06C"/>
    <property type="match status" value="1"/>
</dbReference>
<evidence type="ECO:0000313" key="5">
    <source>
        <dbReference type="Proteomes" id="UP000263957"/>
    </source>
</evidence>
<keyword evidence="2" id="KW-0732">Signal</keyword>